<keyword evidence="1" id="KW-1133">Transmembrane helix</keyword>
<dbReference type="Proteomes" id="UP000199184">
    <property type="component" value="Unassembled WGS sequence"/>
</dbReference>
<dbReference type="RefSeq" id="WP_129590988.1">
    <property type="nucleotide sequence ID" value="NZ_FMAI01000020.1"/>
</dbReference>
<reference evidence="3" key="1">
    <citation type="submission" date="2016-08" db="EMBL/GenBank/DDBJ databases">
        <authorList>
            <person name="Varghese N."/>
            <person name="Submissions Spin"/>
        </authorList>
    </citation>
    <scope>NUCLEOTIDE SEQUENCE [LARGE SCALE GENOMIC DNA]</scope>
    <source>
        <strain evidence="3">ERR11</strain>
    </source>
</reference>
<organism evidence="2 3">
    <name type="scientific">Bradyrhizobium shewense</name>
    <dbReference type="NCBI Taxonomy" id="1761772"/>
    <lineage>
        <taxon>Bacteria</taxon>
        <taxon>Pseudomonadati</taxon>
        <taxon>Pseudomonadota</taxon>
        <taxon>Alphaproteobacteria</taxon>
        <taxon>Hyphomicrobiales</taxon>
        <taxon>Nitrobacteraceae</taxon>
        <taxon>Bradyrhizobium</taxon>
    </lineage>
</organism>
<dbReference type="EMBL" id="FMAI01000020">
    <property type="protein sequence ID" value="SCB53719.1"/>
    <property type="molecule type" value="Genomic_DNA"/>
</dbReference>
<feature type="transmembrane region" description="Helical" evidence="1">
    <location>
        <begin position="21"/>
        <end position="47"/>
    </location>
</feature>
<evidence type="ECO:0000313" key="3">
    <source>
        <dbReference type="Proteomes" id="UP000199184"/>
    </source>
</evidence>
<keyword evidence="1" id="KW-0812">Transmembrane</keyword>
<sequence length="69" mass="7524">MPYFPSGQDRNFRVCKVLADLFCAILLGTFSIVFFGWVGGIVAFVILEVCLIGLDWLIPSADDAAGVVR</sequence>
<gene>
    <name evidence="2" type="ORF">GA0061098_102088</name>
</gene>
<proteinExistence type="predicted"/>
<dbReference type="AlphaFoldDB" id="A0A1C3XNC9"/>
<name>A0A1C3XNC9_9BRAD</name>
<protein>
    <submittedName>
        <fullName evidence="2">Uncharacterized protein</fullName>
    </submittedName>
</protein>
<evidence type="ECO:0000313" key="2">
    <source>
        <dbReference type="EMBL" id="SCB53719.1"/>
    </source>
</evidence>
<accession>A0A1C3XNC9</accession>
<keyword evidence="1" id="KW-0472">Membrane</keyword>
<evidence type="ECO:0000256" key="1">
    <source>
        <dbReference type="SAM" id="Phobius"/>
    </source>
</evidence>
<keyword evidence="3" id="KW-1185">Reference proteome</keyword>